<accession>A0ACC1TV01</accession>
<dbReference type="EMBL" id="MU795226">
    <property type="protein sequence ID" value="KAJ3808398.1"/>
    <property type="molecule type" value="Genomic_DNA"/>
</dbReference>
<reference evidence="1" key="1">
    <citation type="submission" date="2022-09" db="EMBL/GenBank/DDBJ databases">
        <title>A Global Phylogenomic Analysis of the Shiitake Genus Lentinula.</title>
        <authorList>
            <consortium name="DOE Joint Genome Institute"/>
            <person name="Sierra-Patev S."/>
            <person name="Min B."/>
            <person name="Naranjo-Ortiz M."/>
            <person name="Looney B."/>
            <person name="Konkel Z."/>
            <person name="Slot J.C."/>
            <person name="Sakamoto Y."/>
            <person name="Steenwyk J.L."/>
            <person name="Rokas A."/>
            <person name="Carro J."/>
            <person name="Camarero S."/>
            <person name="Ferreira P."/>
            <person name="Molpeceres G."/>
            <person name="Ruiz-Duenas F.J."/>
            <person name="Serrano A."/>
            <person name="Henrissat B."/>
            <person name="Drula E."/>
            <person name="Hughes K.W."/>
            <person name="Mata J.L."/>
            <person name="Ishikawa N.K."/>
            <person name="Vargas-Isla R."/>
            <person name="Ushijima S."/>
            <person name="Smith C.A."/>
            <person name="Ahrendt S."/>
            <person name="Andreopoulos W."/>
            <person name="He G."/>
            <person name="Labutti K."/>
            <person name="Lipzen A."/>
            <person name="Ng V."/>
            <person name="Riley R."/>
            <person name="Sandor L."/>
            <person name="Barry K."/>
            <person name="Martinez A.T."/>
            <person name="Xiao Y."/>
            <person name="Gibbons J.G."/>
            <person name="Terashima K."/>
            <person name="Grigoriev I.V."/>
            <person name="Hibbett D.S."/>
        </authorList>
    </citation>
    <scope>NUCLEOTIDE SEQUENCE</scope>
    <source>
        <strain evidence="1">TMI1499</strain>
    </source>
</reference>
<organism evidence="1 2">
    <name type="scientific">Lentinula aff. lateritia</name>
    <dbReference type="NCBI Taxonomy" id="2804960"/>
    <lineage>
        <taxon>Eukaryota</taxon>
        <taxon>Fungi</taxon>
        <taxon>Dikarya</taxon>
        <taxon>Basidiomycota</taxon>
        <taxon>Agaricomycotina</taxon>
        <taxon>Agaricomycetes</taxon>
        <taxon>Agaricomycetidae</taxon>
        <taxon>Agaricales</taxon>
        <taxon>Marasmiineae</taxon>
        <taxon>Omphalotaceae</taxon>
        <taxon>Lentinula</taxon>
    </lineage>
</organism>
<evidence type="ECO:0000313" key="2">
    <source>
        <dbReference type="Proteomes" id="UP001163835"/>
    </source>
</evidence>
<proteinExistence type="predicted"/>
<protein>
    <submittedName>
        <fullName evidence="1">Uncharacterized protein</fullName>
    </submittedName>
</protein>
<dbReference type="Proteomes" id="UP001163835">
    <property type="component" value="Unassembled WGS sequence"/>
</dbReference>
<sequence>MDTTENYSLGTKLESKLVNFNFFVHSTCGIKALLYYDHLLTFDDEVEFIWSRPNHIFLICGQHRDIAIDVLCSFRSICTSSCSWGICHPWEEFQEFFHALAQIIVATLLTMRVYALYARDRRVLIALTGIIVFGIGATVTSLVFSKSTPAPSLFPIGCHDILDLKNAALVSVGWELVFIYDTLLFGMTVFKAYQARLQPKVKQLEKFSVFAIIVRDGSVYFGIMALANLVNVLTFYLAGRYTIPLRQLHVCYSYVALDAASSQNHESRPICMKITTPKKVPTTQGIFRYQKVSQARAILEFRVLRRLTLKSWRFERKAVMDMIKYTGIASNNQACICIGPENVKLEAYYVAFEKMGRHKFLLTTIRYA</sequence>
<gene>
    <name evidence="1" type="ORF">F5876DRAFT_67317</name>
</gene>
<comment type="caution">
    <text evidence="1">The sequence shown here is derived from an EMBL/GenBank/DDBJ whole genome shotgun (WGS) entry which is preliminary data.</text>
</comment>
<keyword evidence="2" id="KW-1185">Reference proteome</keyword>
<evidence type="ECO:0000313" key="1">
    <source>
        <dbReference type="EMBL" id="KAJ3808398.1"/>
    </source>
</evidence>
<name>A0ACC1TV01_9AGAR</name>